<evidence type="ECO:0000256" key="1">
    <source>
        <dbReference type="SAM" id="SignalP"/>
    </source>
</evidence>
<feature type="signal peptide" evidence="1">
    <location>
        <begin position="1"/>
        <end position="21"/>
    </location>
</feature>
<gene>
    <name evidence="2" type="ORF">PHYPA_019519</name>
</gene>
<evidence type="ECO:0000313" key="3">
    <source>
        <dbReference type="EnsemblPlants" id="PAC:32928036.CDS.1"/>
    </source>
</evidence>
<keyword evidence="4" id="KW-1185">Reference proteome</keyword>
<dbReference type="Proteomes" id="UP000006727">
    <property type="component" value="Chromosome 15"/>
</dbReference>
<reference evidence="2 4" key="1">
    <citation type="journal article" date="2008" name="Science">
        <title>The Physcomitrella genome reveals evolutionary insights into the conquest of land by plants.</title>
        <authorList>
            <person name="Rensing S."/>
            <person name="Lang D."/>
            <person name="Zimmer A."/>
            <person name="Terry A."/>
            <person name="Salamov A."/>
            <person name="Shapiro H."/>
            <person name="Nishiyama T."/>
            <person name="Perroud P.-F."/>
            <person name="Lindquist E."/>
            <person name="Kamisugi Y."/>
            <person name="Tanahashi T."/>
            <person name="Sakakibara K."/>
            <person name="Fujita T."/>
            <person name="Oishi K."/>
            <person name="Shin-I T."/>
            <person name="Kuroki Y."/>
            <person name="Toyoda A."/>
            <person name="Suzuki Y."/>
            <person name="Hashimoto A."/>
            <person name="Yamaguchi K."/>
            <person name="Sugano A."/>
            <person name="Kohara Y."/>
            <person name="Fujiyama A."/>
            <person name="Anterola A."/>
            <person name="Aoki S."/>
            <person name="Ashton N."/>
            <person name="Barbazuk W.B."/>
            <person name="Barker E."/>
            <person name="Bennetzen J."/>
            <person name="Bezanilla M."/>
            <person name="Blankenship R."/>
            <person name="Cho S.H."/>
            <person name="Dutcher S."/>
            <person name="Estelle M."/>
            <person name="Fawcett J.A."/>
            <person name="Gundlach H."/>
            <person name="Hanada K."/>
            <person name="Heyl A."/>
            <person name="Hicks K.A."/>
            <person name="Hugh J."/>
            <person name="Lohr M."/>
            <person name="Mayer K."/>
            <person name="Melkozernov A."/>
            <person name="Murata T."/>
            <person name="Nelson D."/>
            <person name="Pils B."/>
            <person name="Prigge M."/>
            <person name="Reiss B."/>
            <person name="Renner T."/>
            <person name="Rombauts S."/>
            <person name="Rushton P."/>
            <person name="Sanderfoot A."/>
            <person name="Schween G."/>
            <person name="Shiu S.-H."/>
            <person name="Stueber K."/>
            <person name="Theodoulou F.L."/>
            <person name="Tu H."/>
            <person name="Van de Peer Y."/>
            <person name="Verrier P.J."/>
            <person name="Waters E."/>
            <person name="Wood A."/>
            <person name="Yang L."/>
            <person name="Cove D."/>
            <person name="Cuming A."/>
            <person name="Hasebe M."/>
            <person name="Lucas S."/>
            <person name="Mishler D.B."/>
            <person name="Reski R."/>
            <person name="Grigoriev I."/>
            <person name="Quatrano R.S."/>
            <person name="Boore J.L."/>
        </authorList>
    </citation>
    <scope>NUCLEOTIDE SEQUENCE [LARGE SCALE GENOMIC DNA]</scope>
    <source>
        <strain evidence="3 4">cv. Gransden 2004</strain>
    </source>
</reference>
<evidence type="ECO:0000313" key="2">
    <source>
        <dbReference type="EMBL" id="PNR39241.1"/>
    </source>
</evidence>
<dbReference type="Gramene" id="Pp3c15_8731V3.1">
    <property type="protein sequence ID" value="PAC:32928036.CDS.1"/>
    <property type="gene ID" value="Pp3c15_8731"/>
</dbReference>
<dbReference type="EMBL" id="ABEU02000015">
    <property type="protein sequence ID" value="PNR39241.1"/>
    <property type="molecule type" value="Genomic_DNA"/>
</dbReference>
<dbReference type="EnsemblPlants" id="Pp3c15_8731V3.1">
    <property type="protein sequence ID" value="PAC:32928036.CDS.1"/>
    <property type="gene ID" value="Pp3c15_8731"/>
</dbReference>
<dbReference type="InParanoid" id="A0A2K1JCI2"/>
<feature type="chain" id="PRO_5036318950" evidence="1">
    <location>
        <begin position="22"/>
        <end position="101"/>
    </location>
</feature>
<protein>
    <submittedName>
        <fullName evidence="2 3">Uncharacterized protein</fullName>
    </submittedName>
</protein>
<reference evidence="3" key="3">
    <citation type="submission" date="2020-12" db="UniProtKB">
        <authorList>
            <consortium name="EnsemblPlants"/>
        </authorList>
    </citation>
    <scope>IDENTIFICATION</scope>
</reference>
<name>A0A2K1JCI2_PHYPA</name>
<sequence length="101" mass="11489">MSNALFLIDLLLNLFKSKVSAGFQNFQVLYPYMYWTSTFVGVQIDFSHSSLVCRLVEGYDAVRPVFRLLYSCLEAGEGVQLVSRLFQRSSVGFQVNTKVFS</sequence>
<evidence type="ECO:0000313" key="4">
    <source>
        <dbReference type="Proteomes" id="UP000006727"/>
    </source>
</evidence>
<reference evidence="2 4" key="2">
    <citation type="journal article" date="2018" name="Plant J.">
        <title>The Physcomitrella patens chromosome-scale assembly reveals moss genome structure and evolution.</title>
        <authorList>
            <person name="Lang D."/>
            <person name="Ullrich K.K."/>
            <person name="Murat F."/>
            <person name="Fuchs J."/>
            <person name="Jenkins J."/>
            <person name="Haas F.B."/>
            <person name="Piednoel M."/>
            <person name="Gundlach H."/>
            <person name="Van Bel M."/>
            <person name="Meyberg R."/>
            <person name="Vives C."/>
            <person name="Morata J."/>
            <person name="Symeonidi A."/>
            <person name="Hiss M."/>
            <person name="Muchero W."/>
            <person name="Kamisugi Y."/>
            <person name="Saleh O."/>
            <person name="Blanc G."/>
            <person name="Decker E.L."/>
            <person name="van Gessel N."/>
            <person name="Grimwood J."/>
            <person name="Hayes R.D."/>
            <person name="Graham S.W."/>
            <person name="Gunter L.E."/>
            <person name="McDaniel S.F."/>
            <person name="Hoernstein S.N.W."/>
            <person name="Larsson A."/>
            <person name="Li F.W."/>
            <person name="Perroud P.F."/>
            <person name="Phillips J."/>
            <person name="Ranjan P."/>
            <person name="Rokshar D.S."/>
            <person name="Rothfels C.J."/>
            <person name="Schneider L."/>
            <person name="Shu S."/>
            <person name="Stevenson D.W."/>
            <person name="Thummler F."/>
            <person name="Tillich M."/>
            <person name="Villarreal Aguilar J.C."/>
            <person name="Widiez T."/>
            <person name="Wong G.K."/>
            <person name="Wymore A."/>
            <person name="Zhang Y."/>
            <person name="Zimmer A.D."/>
            <person name="Quatrano R.S."/>
            <person name="Mayer K.F.X."/>
            <person name="Goodstein D."/>
            <person name="Casacuberta J.M."/>
            <person name="Vandepoele K."/>
            <person name="Reski R."/>
            <person name="Cuming A.C."/>
            <person name="Tuskan G.A."/>
            <person name="Maumus F."/>
            <person name="Salse J."/>
            <person name="Schmutz J."/>
            <person name="Rensing S.A."/>
        </authorList>
    </citation>
    <scope>NUCLEOTIDE SEQUENCE [LARGE SCALE GENOMIC DNA]</scope>
    <source>
        <strain evidence="3 4">cv. Gransden 2004</strain>
    </source>
</reference>
<dbReference type="AlphaFoldDB" id="A0A2K1JCI2"/>
<organism evidence="2">
    <name type="scientific">Physcomitrium patens</name>
    <name type="common">Spreading-leaved earth moss</name>
    <name type="synonym">Physcomitrella patens</name>
    <dbReference type="NCBI Taxonomy" id="3218"/>
    <lineage>
        <taxon>Eukaryota</taxon>
        <taxon>Viridiplantae</taxon>
        <taxon>Streptophyta</taxon>
        <taxon>Embryophyta</taxon>
        <taxon>Bryophyta</taxon>
        <taxon>Bryophytina</taxon>
        <taxon>Bryopsida</taxon>
        <taxon>Funariidae</taxon>
        <taxon>Funariales</taxon>
        <taxon>Funariaceae</taxon>
        <taxon>Physcomitrium</taxon>
    </lineage>
</organism>
<keyword evidence="1" id="KW-0732">Signal</keyword>
<proteinExistence type="predicted"/>
<accession>A0A2K1JCI2</accession>